<keyword evidence="6 7" id="KW-0539">Nucleus</keyword>
<evidence type="ECO:0000256" key="5">
    <source>
        <dbReference type="ARBA" id="ARBA00022833"/>
    </source>
</evidence>
<comment type="similarity">
    <text evidence="7 10">Belongs to the archaeal rpoM/eukaryotic RPA12/RPB9/RPC11 RNA polymerase family.</text>
</comment>
<feature type="binding site" evidence="8">
    <location>
        <position position="4"/>
    </location>
    <ligand>
        <name>Zn(2+)</name>
        <dbReference type="ChEBI" id="CHEBI:29105"/>
        <label>1</label>
    </ligand>
</feature>
<feature type="binding site" evidence="8">
    <location>
        <position position="29"/>
    </location>
    <ligand>
        <name>Zn(2+)</name>
        <dbReference type="ChEBI" id="CHEBI:29105"/>
        <label>1</label>
    </ligand>
</feature>
<comment type="subcellular location">
    <subcellularLocation>
        <location evidence="1 7">Nucleus</location>
    </subcellularLocation>
</comment>
<proteinExistence type="inferred from homology"/>
<dbReference type="GO" id="GO:0003676">
    <property type="term" value="F:nucleic acid binding"/>
    <property type="evidence" value="ECO:0007669"/>
    <property type="project" value="InterPro"/>
</dbReference>
<dbReference type="PANTHER" id="PTHR11239">
    <property type="entry name" value="DNA-DIRECTED RNA POLYMERASE"/>
    <property type="match status" value="1"/>
</dbReference>
<dbReference type="EMBL" id="GHES01019755">
    <property type="protein sequence ID" value="MPA50314.1"/>
    <property type="molecule type" value="Transcribed_RNA"/>
</dbReference>
<evidence type="ECO:0000256" key="3">
    <source>
        <dbReference type="ARBA" id="ARBA00022723"/>
    </source>
</evidence>
<dbReference type="SUPFAM" id="SSF57783">
    <property type="entry name" value="Zinc beta-ribbon"/>
    <property type="match status" value="1"/>
</dbReference>
<dbReference type="InterPro" id="IPR001529">
    <property type="entry name" value="Zn_ribbon_RPB9"/>
</dbReference>
<dbReference type="GO" id="GO:0006386">
    <property type="term" value="P:termination of RNA polymerase III transcription"/>
    <property type="evidence" value="ECO:0007669"/>
    <property type="project" value="TreeGrafter"/>
</dbReference>
<feature type="binding site" evidence="8">
    <location>
        <position position="7"/>
    </location>
    <ligand>
        <name>Zn(2+)</name>
        <dbReference type="ChEBI" id="CHEBI:29105"/>
        <label>1</label>
    </ligand>
</feature>
<dbReference type="Pfam" id="PF01096">
    <property type="entry name" value="Zn_ribbon_TFIIS"/>
    <property type="match status" value="1"/>
</dbReference>
<dbReference type="InterPro" id="IPR034014">
    <property type="entry name" value="Zn_ribbon_RPC11_C"/>
</dbReference>
<feature type="binding site" evidence="8">
    <location>
        <position position="74"/>
    </location>
    <ligand>
        <name>Zn(2+)</name>
        <dbReference type="ChEBI" id="CHEBI:29105"/>
        <label>2</label>
    </ligand>
</feature>
<feature type="binding site" evidence="8">
    <location>
        <position position="99"/>
    </location>
    <ligand>
        <name>Zn(2+)</name>
        <dbReference type="ChEBI" id="CHEBI:29105"/>
        <label>2</label>
    </ligand>
</feature>
<evidence type="ECO:0000256" key="10">
    <source>
        <dbReference type="RuleBase" id="RU003474"/>
    </source>
</evidence>
<keyword evidence="2 7" id="KW-0240">DNA-directed RNA polymerase</keyword>
<dbReference type="PIRSF" id="PIRSF005586">
    <property type="entry name" value="RNApol_RpoM"/>
    <property type="match status" value="1"/>
</dbReference>
<evidence type="ECO:0000313" key="13">
    <source>
        <dbReference type="EMBL" id="MPA50315.1"/>
    </source>
</evidence>
<organism evidence="13">
    <name type="scientific">Davidia involucrata</name>
    <name type="common">Dove tree</name>
    <dbReference type="NCBI Taxonomy" id="16924"/>
    <lineage>
        <taxon>Eukaryota</taxon>
        <taxon>Viridiplantae</taxon>
        <taxon>Streptophyta</taxon>
        <taxon>Embryophyta</taxon>
        <taxon>Tracheophyta</taxon>
        <taxon>Spermatophyta</taxon>
        <taxon>Magnoliopsida</taxon>
        <taxon>eudicotyledons</taxon>
        <taxon>Gunneridae</taxon>
        <taxon>Pentapetalae</taxon>
        <taxon>asterids</taxon>
        <taxon>Cornales</taxon>
        <taxon>Nyssaceae</taxon>
        <taxon>Davidia</taxon>
    </lineage>
</organism>
<evidence type="ECO:0000256" key="8">
    <source>
        <dbReference type="PIRSR" id="PIRSR005586-1"/>
    </source>
</evidence>
<evidence type="ECO:0000256" key="9">
    <source>
        <dbReference type="PIRSR" id="PIRSR005586-2"/>
    </source>
</evidence>
<dbReference type="Gene3D" id="2.20.70.10">
    <property type="match status" value="1"/>
</dbReference>
<dbReference type="InterPro" id="IPR012164">
    <property type="entry name" value="Rpa12/Rpb9/Rpc10/TFS"/>
</dbReference>
<name>A0A5B7A2G1_DAVIN</name>
<gene>
    <name evidence="12" type="ORF">Din_019755</name>
    <name evidence="13" type="ORF">Din_019756</name>
</gene>
<dbReference type="PROSITE" id="PS51133">
    <property type="entry name" value="ZF_TFIIS_2"/>
    <property type="match status" value="1"/>
</dbReference>
<keyword evidence="5 8" id="KW-0862">Zinc</keyword>
<dbReference type="GO" id="GO:0008270">
    <property type="term" value="F:zinc ion binding"/>
    <property type="evidence" value="ECO:0007669"/>
    <property type="project" value="UniProtKB-KW"/>
</dbReference>
<evidence type="ECO:0000256" key="2">
    <source>
        <dbReference type="ARBA" id="ARBA00022478"/>
    </source>
</evidence>
<dbReference type="CDD" id="cd10509">
    <property type="entry name" value="Zn-ribbon_RPC11"/>
    <property type="match status" value="1"/>
</dbReference>
<dbReference type="SMART" id="SM00661">
    <property type="entry name" value="RPOL9"/>
    <property type="match status" value="1"/>
</dbReference>
<keyword evidence="7 10" id="KW-0804">Transcription</keyword>
<dbReference type="GO" id="GO:0003899">
    <property type="term" value="F:DNA-directed RNA polymerase activity"/>
    <property type="evidence" value="ECO:0007669"/>
    <property type="project" value="InterPro"/>
</dbReference>
<evidence type="ECO:0000313" key="12">
    <source>
        <dbReference type="EMBL" id="MPA50314.1"/>
    </source>
</evidence>
<feature type="binding site" evidence="8">
    <location>
        <position position="104"/>
    </location>
    <ligand>
        <name>Zn(2+)</name>
        <dbReference type="ChEBI" id="CHEBI:29105"/>
        <label>2</label>
    </ligand>
</feature>
<sequence length="111" mass="13147">MEFCPSCGILLQYELPHMDRPARFFCPTCPYVCHIESKVKIKRRQRLVKKEIEPVFSKEDMKNAPVTEATCPRCSFKKAAFHQVQMRSADEPMSTFYYCLREDCGEQWRED</sequence>
<dbReference type="Gene3D" id="2.20.25.10">
    <property type="match status" value="1"/>
</dbReference>
<evidence type="ECO:0000256" key="6">
    <source>
        <dbReference type="ARBA" id="ARBA00023242"/>
    </source>
</evidence>
<feature type="domain" description="TFIIS-type" evidence="11">
    <location>
        <begin position="67"/>
        <end position="109"/>
    </location>
</feature>
<protein>
    <recommendedName>
        <fullName evidence="7">DNA-directed RNA polymerase subunit</fullName>
    </recommendedName>
</protein>
<dbReference type="SMART" id="SM00440">
    <property type="entry name" value="ZnF_C2C2"/>
    <property type="match status" value="1"/>
</dbReference>
<feature type="zinc finger region" description="C4-type" evidence="9">
    <location>
        <begin position="4"/>
        <end position="29"/>
    </location>
</feature>
<reference evidence="13" key="1">
    <citation type="submission" date="2019-08" db="EMBL/GenBank/DDBJ databases">
        <title>Reference gene set and small RNA set construction with multiple tissues from Davidia involucrata Baill.</title>
        <authorList>
            <person name="Yang H."/>
            <person name="Zhou C."/>
            <person name="Li G."/>
            <person name="Wang J."/>
            <person name="Gao P."/>
            <person name="Wang M."/>
            <person name="Wang R."/>
            <person name="Zhao Y."/>
        </authorList>
    </citation>
    <scope>NUCLEOTIDE SEQUENCE</scope>
    <source>
        <tissue evidence="13">Mixed with DoveR01_LX</tissue>
    </source>
</reference>
<keyword evidence="4 9" id="KW-0863">Zinc-finger</keyword>
<dbReference type="PANTHER" id="PTHR11239:SF12">
    <property type="entry name" value="DNA-DIRECTED RNA POLYMERASE III SUBUNIT RPC10"/>
    <property type="match status" value="1"/>
</dbReference>
<evidence type="ECO:0000259" key="11">
    <source>
        <dbReference type="PROSITE" id="PS51133"/>
    </source>
</evidence>
<dbReference type="InterPro" id="IPR001222">
    <property type="entry name" value="Znf_TFIIS"/>
</dbReference>
<dbReference type="GO" id="GO:0005666">
    <property type="term" value="C:RNA polymerase III complex"/>
    <property type="evidence" value="ECO:0007669"/>
    <property type="project" value="TreeGrafter"/>
</dbReference>
<feature type="binding site" evidence="8">
    <location>
        <position position="71"/>
    </location>
    <ligand>
        <name>Zn(2+)</name>
        <dbReference type="ChEBI" id="CHEBI:29105"/>
        <label>2</label>
    </ligand>
</feature>
<accession>A0A5B7A2G1</accession>
<evidence type="ECO:0000256" key="7">
    <source>
        <dbReference type="PIRNR" id="PIRNR005586"/>
    </source>
</evidence>
<comment type="function">
    <text evidence="7">DNA-dependent RNA polymerase catalyzes the transcription of DNA into RNA using the four ribonucleoside triphosphates as substrates.</text>
</comment>
<evidence type="ECO:0000256" key="4">
    <source>
        <dbReference type="ARBA" id="ARBA00022771"/>
    </source>
</evidence>
<dbReference type="EMBL" id="GHES01019756">
    <property type="protein sequence ID" value="MPA50315.1"/>
    <property type="molecule type" value="Transcribed_RNA"/>
</dbReference>
<feature type="binding site" evidence="8">
    <location>
        <position position="26"/>
    </location>
    <ligand>
        <name>Zn(2+)</name>
        <dbReference type="ChEBI" id="CHEBI:29105"/>
        <label>1</label>
    </ligand>
</feature>
<dbReference type="AlphaFoldDB" id="A0A5B7A2G1"/>
<evidence type="ECO:0000256" key="1">
    <source>
        <dbReference type="ARBA" id="ARBA00004123"/>
    </source>
</evidence>
<dbReference type="PROSITE" id="PS00466">
    <property type="entry name" value="ZF_TFIIS_1"/>
    <property type="match status" value="1"/>
</dbReference>
<keyword evidence="3 8" id="KW-0479">Metal-binding</keyword>